<comment type="function">
    <text evidence="8">Also involved in hydrogenase metallocenter assembly, probably by participating in the nickel insertion step. This function in hydrogenase biosynthesis requires chaperone activity and the presence of the metal-binding domain, but not PPIase activity.</text>
</comment>
<dbReference type="PROSITE" id="PS50059">
    <property type="entry name" value="FKBP_PPIASE"/>
    <property type="match status" value="1"/>
</dbReference>
<dbReference type="RefSeq" id="WP_182463821.1">
    <property type="nucleotide sequence ID" value="NZ_CP059732.1"/>
</dbReference>
<keyword evidence="7 9" id="KW-0413">Isomerase</keyword>
<evidence type="ECO:0000313" key="12">
    <source>
        <dbReference type="EMBL" id="QMW06448.1"/>
    </source>
</evidence>
<organism evidence="12 13">
    <name type="scientific">Spirosoma foliorum</name>
    <dbReference type="NCBI Taxonomy" id="2710596"/>
    <lineage>
        <taxon>Bacteria</taxon>
        <taxon>Pseudomonadati</taxon>
        <taxon>Bacteroidota</taxon>
        <taxon>Cytophagia</taxon>
        <taxon>Cytophagales</taxon>
        <taxon>Cytophagaceae</taxon>
        <taxon>Spirosoma</taxon>
    </lineage>
</organism>
<evidence type="ECO:0000256" key="10">
    <source>
        <dbReference type="RuleBase" id="RU003915"/>
    </source>
</evidence>
<dbReference type="EMBL" id="CP059732">
    <property type="protein sequence ID" value="QMW06448.1"/>
    <property type="molecule type" value="Genomic_DNA"/>
</dbReference>
<sequence length="157" mass="17238">MNITKNKVASIHYTLRDSSGNILDSSQGQDPLYYLHGANNLIPGMEEGLEGRTKGDHFQIDVSPEKGYGKRDSRLVEAVPLRAFGGQKIEVGMQFETNEGQVVTVTEVGPDTVTVDANHPLADQSLYFDVEVIDVRDATEDELTHGHAHGPDGHHHH</sequence>
<dbReference type="GO" id="GO:0005737">
    <property type="term" value="C:cytoplasm"/>
    <property type="evidence" value="ECO:0007669"/>
    <property type="project" value="UniProtKB-SubCell"/>
</dbReference>
<dbReference type="AlphaFoldDB" id="A0A7G5H5Q6"/>
<dbReference type="InterPro" id="IPR046357">
    <property type="entry name" value="PPIase_dom_sf"/>
</dbReference>
<dbReference type="GO" id="GO:0003755">
    <property type="term" value="F:peptidyl-prolyl cis-trans isomerase activity"/>
    <property type="evidence" value="ECO:0007669"/>
    <property type="project" value="UniProtKB-UniRule"/>
</dbReference>
<keyword evidence="5 9" id="KW-0697">Rotamase</keyword>
<comment type="similarity">
    <text evidence="3 10">Belongs to the FKBP-type PPIase family.</text>
</comment>
<proteinExistence type="inferred from homology"/>
<evidence type="ECO:0000259" key="11">
    <source>
        <dbReference type="PROSITE" id="PS50059"/>
    </source>
</evidence>
<evidence type="ECO:0000256" key="6">
    <source>
        <dbReference type="ARBA" id="ARBA00023186"/>
    </source>
</evidence>
<evidence type="ECO:0000256" key="5">
    <source>
        <dbReference type="ARBA" id="ARBA00023110"/>
    </source>
</evidence>
<evidence type="ECO:0000256" key="3">
    <source>
        <dbReference type="ARBA" id="ARBA00006577"/>
    </source>
</evidence>
<evidence type="ECO:0000313" key="13">
    <source>
        <dbReference type="Proteomes" id="UP000515369"/>
    </source>
</evidence>
<dbReference type="PANTHER" id="PTHR47861:SF3">
    <property type="entry name" value="FKBP-TYPE PEPTIDYL-PROLYL CIS-TRANS ISOMERASE SLYD"/>
    <property type="match status" value="1"/>
</dbReference>
<dbReference type="SUPFAM" id="SSF54534">
    <property type="entry name" value="FKBP-like"/>
    <property type="match status" value="1"/>
</dbReference>
<evidence type="ECO:0000256" key="8">
    <source>
        <dbReference type="ARBA" id="ARBA00037071"/>
    </source>
</evidence>
<accession>A0A7G5H5Q6</accession>
<dbReference type="Gene3D" id="3.10.50.40">
    <property type="match status" value="1"/>
</dbReference>
<dbReference type="KEGG" id="sfol:H3H32_16910"/>
<comment type="subcellular location">
    <subcellularLocation>
        <location evidence="2">Cytoplasm</location>
    </subcellularLocation>
</comment>
<evidence type="ECO:0000256" key="1">
    <source>
        <dbReference type="ARBA" id="ARBA00000971"/>
    </source>
</evidence>
<evidence type="ECO:0000256" key="7">
    <source>
        <dbReference type="ARBA" id="ARBA00023235"/>
    </source>
</evidence>
<keyword evidence="4" id="KW-0963">Cytoplasm</keyword>
<comment type="catalytic activity">
    <reaction evidence="1 9 10">
        <text>[protein]-peptidylproline (omega=180) = [protein]-peptidylproline (omega=0)</text>
        <dbReference type="Rhea" id="RHEA:16237"/>
        <dbReference type="Rhea" id="RHEA-COMP:10747"/>
        <dbReference type="Rhea" id="RHEA-COMP:10748"/>
        <dbReference type="ChEBI" id="CHEBI:83833"/>
        <dbReference type="ChEBI" id="CHEBI:83834"/>
        <dbReference type="EC" id="5.2.1.8"/>
    </reaction>
</comment>
<dbReference type="PANTHER" id="PTHR47861">
    <property type="entry name" value="FKBP-TYPE PEPTIDYL-PROLYL CIS-TRANS ISOMERASE SLYD"/>
    <property type="match status" value="1"/>
</dbReference>
<reference evidence="12 13" key="1">
    <citation type="submission" date="2020-07" db="EMBL/GenBank/DDBJ databases">
        <title>Spirosoma foliorum sp. nov., isolated from the leaves on the Nejang mountain Korea, Republic of.</title>
        <authorList>
            <person name="Ho H."/>
            <person name="Lee Y.-J."/>
            <person name="Nurcahyanto D.-A."/>
            <person name="Kim S.-G."/>
        </authorList>
    </citation>
    <scope>NUCLEOTIDE SEQUENCE [LARGE SCALE GENOMIC DNA]</scope>
    <source>
        <strain evidence="12 13">PL0136</strain>
    </source>
</reference>
<dbReference type="EC" id="5.2.1.8" evidence="10"/>
<name>A0A7G5H5Q6_9BACT</name>
<dbReference type="Pfam" id="PF00254">
    <property type="entry name" value="FKBP_C"/>
    <property type="match status" value="1"/>
</dbReference>
<evidence type="ECO:0000256" key="4">
    <source>
        <dbReference type="ARBA" id="ARBA00022490"/>
    </source>
</evidence>
<dbReference type="GO" id="GO:0042026">
    <property type="term" value="P:protein refolding"/>
    <property type="evidence" value="ECO:0007669"/>
    <property type="project" value="UniProtKB-ARBA"/>
</dbReference>
<dbReference type="Proteomes" id="UP000515369">
    <property type="component" value="Chromosome"/>
</dbReference>
<gene>
    <name evidence="12" type="ORF">H3H32_16910</name>
</gene>
<keyword evidence="13" id="KW-1185">Reference proteome</keyword>
<feature type="domain" description="PPIase FKBP-type" evidence="11">
    <location>
        <begin position="6"/>
        <end position="80"/>
    </location>
</feature>
<dbReference type="InterPro" id="IPR001179">
    <property type="entry name" value="PPIase_FKBP_dom"/>
</dbReference>
<evidence type="ECO:0000256" key="9">
    <source>
        <dbReference type="PROSITE-ProRule" id="PRU00277"/>
    </source>
</evidence>
<protein>
    <recommendedName>
        <fullName evidence="10">Peptidyl-prolyl cis-trans isomerase</fullName>
        <ecNumber evidence="10">5.2.1.8</ecNumber>
    </recommendedName>
</protein>
<keyword evidence="6" id="KW-0143">Chaperone</keyword>
<evidence type="ECO:0000256" key="2">
    <source>
        <dbReference type="ARBA" id="ARBA00004496"/>
    </source>
</evidence>